<feature type="region of interest" description="Disordered" evidence="1">
    <location>
        <begin position="196"/>
        <end position="223"/>
    </location>
</feature>
<dbReference type="Pfam" id="PF07107">
    <property type="entry name" value="WI12"/>
    <property type="match status" value="1"/>
</dbReference>
<dbReference type="InterPro" id="IPR009798">
    <property type="entry name" value="Wun1-like"/>
</dbReference>
<feature type="compositionally biased region" description="Low complexity" evidence="1">
    <location>
        <begin position="197"/>
        <end position="223"/>
    </location>
</feature>
<evidence type="ECO:0000256" key="1">
    <source>
        <dbReference type="SAM" id="MobiDB-lite"/>
    </source>
</evidence>
<organism evidence="2 3">
    <name type="scientific">Colocasia esculenta</name>
    <name type="common">Wild taro</name>
    <name type="synonym">Arum esculentum</name>
    <dbReference type="NCBI Taxonomy" id="4460"/>
    <lineage>
        <taxon>Eukaryota</taxon>
        <taxon>Viridiplantae</taxon>
        <taxon>Streptophyta</taxon>
        <taxon>Embryophyta</taxon>
        <taxon>Tracheophyta</taxon>
        <taxon>Spermatophyta</taxon>
        <taxon>Magnoliopsida</taxon>
        <taxon>Liliopsida</taxon>
        <taxon>Araceae</taxon>
        <taxon>Aroideae</taxon>
        <taxon>Colocasieae</taxon>
        <taxon>Colocasia</taxon>
    </lineage>
</organism>
<dbReference type="PANTHER" id="PTHR33703:SF1">
    <property type="entry name" value="WOUND-INDUCED PROTEIN 1"/>
    <property type="match status" value="1"/>
</dbReference>
<dbReference type="SUPFAM" id="SSF54427">
    <property type="entry name" value="NTF2-like"/>
    <property type="match status" value="1"/>
</dbReference>
<keyword evidence="3" id="KW-1185">Reference proteome</keyword>
<name>A0A843XVL2_COLES</name>
<accession>A0A843XVL2</accession>
<sequence length="253" mass="27359">MRIAGSTLGPANTPPLSYKRARVTTQDQPKSLPPPYLLLPHTTLVLCSSSVFFFFWWIAAEPGGLAPELANQGEIILEVEEKNKRLVRALYEALNNRDVETVHRLLAPNIEWWFHGPPSCQHMMRLLTGASPDNAFLFDPVSIAAFGSTVLVEGQGYGLCTEVPVPWIHAWTVTDGIITQVREYFNTSLTVTRLDAPESSSAPSTLSPSGSGGSNKSRASSSSTSQFHCAPLWQSKLSGGAGKKSVPGLVLAI</sequence>
<comment type="caution">
    <text evidence="2">The sequence shown here is derived from an EMBL/GenBank/DDBJ whole genome shotgun (WGS) entry which is preliminary data.</text>
</comment>
<dbReference type="OrthoDB" id="667779at2759"/>
<dbReference type="PANTHER" id="PTHR33703">
    <property type="entry name" value="OS07G0691300 PROTEIN"/>
    <property type="match status" value="1"/>
</dbReference>
<dbReference type="EMBL" id="NMUH01014812">
    <property type="protein sequence ID" value="MQM23040.1"/>
    <property type="molecule type" value="Genomic_DNA"/>
</dbReference>
<gene>
    <name evidence="2" type="ORF">Taro_056101</name>
</gene>
<proteinExistence type="predicted"/>
<evidence type="ECO:0000313" key="3">
    <source>
        <dbReference type="Proteomes" id="UP000652761"/>
    </source>
</evidence>
<dbReference type="AlphaFoldDB" id="A0A843XVL2"/>
<evidence type="ECO:0000313" key="2">
    <source>
        <dbReference type="EMBL" id="MQM23040.1"/>
    </source>
</evidence>
<evidence type="ECO:0008006" key="4">
    <source>
        <dbReference type="Google" id="ProtNLM"/>
    </source>
</evidence>
<dbReference type="SMR" id="A0A843XVL2"/>
<protein>
    <recommendedName>
        <fullName evidence="4">Wound-induced protein 1</fullName>
    </recommendedName>
</protein>
<dbReference type="Gene3D" id="3.10.450.50">
    <property type="match status" value="1"/>
</dbReference>
<reference evidence="2" key="1">
    <citation type="submission" date="2017-07" db="EMBL/GenBank/DDBJ databases">
        <title>Taro Niue Genome Assembly and Annotation.</title>
        <authorList>
            <person name="Atibalentja N."/>
            <person name="Keating K."/>
            <person name="Fields C.J."/>
        </authorList>
    </citation>
    <scope>NUCLEOTIDE SEQUENCE</scope>
    <source>
        <strain evidence="2">Niue_2</strain>
        <tissue evidence="2">Leaf</tissue>
    </source>
</reference>
<dbReference type="Proteomes" id="UP000652761">
    <property type="component" value="Unassembled WGS sequence"/>
</dbReference>
<feature type="region of interest" description="Disordered" evidence="1">
    <location>
        <begin position="1"/>
        <end position="29"/>
    </location>
</feature>
<dbReference type="InterPro" id="IPR032710">
    <property type="entry name" value="NTF2-like_dom_sf"/>
</dbReference>